<evidence type="ECO:0000313" key="3">
    <source>
        <dbReference type="WBParaSite" id="ASIM_0001830801-mRNA-1"/>
    </source>
</evidence>
<dbReference type="EMBL" id="UYRR01034473">
    <property type="protein sequence ID" value="VDK61178.1"/>
    <property type="molecule type" value="Genomic_DNA"/>
</dbReference>
<proteinExistence type="predicted"/>
<evidence type="ECO:0000313" key="1">
    <source>
        <dbReference type="EMBL" id="VDK61178.1"/>
    </source>
</evidence>
<sequence>MPTLLLYISVFAVADQPYDIAKRDAESALSFTPKKLGRFARHTLGPQGGISFEFAKRTPLGRTGLPFAFDEPSIDEERFARFARAAFAFAKRSQFAFA</sequence>
<name>A0A0M3KBG1_ANISI</name>
<dbReference type="AlphaFoldDB" id="A0A0M3KBG1"/>
<dbReference type="Proteomes" id="UP000267096">
    <property type="component" value="Unassembled WGS sequence"/>
</dbReference>
<reference evidence="3" key="1">
    <citation type="submission" date="2017-02" db="UniProtKB">
        <authorList>
            <consortium name="WormBaseParasite"/>
        </authorList>
    </citation>
    <scope>IDENTIFICATION</scope>
</reference>
<keyword evidence="2" id="KW-1185">Reference proteome</keyword>
<dbReference type="WBParaSite" id="ASIM_0001830801-mRNA-1">
    <property type="protein sequence ID" value="ASIM_0001830801-mRNA-1"/>
    <property type="gene ID" value="ASIM_0001830801"/>
</dbReference>
<evidence type="ECO:0000313" key="2">
    <source>
        <dbReference type="Proteomes" id="UP000267096"/>
    </source>
</evidence>
<organism evidence="3">
    <name type="scientific">Anisakis simplex</name>
    <name type="common">Herring worm</name>
    <dbReference type="NCBI Taxonomy" id="6269"/>
    <lineage>
        <taxon>Eukaryota</taxon>
        <taxon>Metazoa</taxon>
        <taxon>Ecdysozoa</taxon>
        <taxon>Nematoda</taxon>
        <taxon>Chromadorea</taxon>
        <taxon>Rhabditida</taxon>
        <taxon>Spirurina</taxon>
        <taxon>Ascaridomorpha</taxon>
        <taxon>Ascaridoidea</taxon>
        <taxon>Anisakidae</taxon>
        <taxon>Anisakis</taxon>
        <taxon>Anisakis simplex complex</taxon>
    </lineage>
</organism>
<gene>
    <name evidence="1" type="ORF">ASIM_LOCUS17709</name>
</gene>
<reference evidence="1 2" key="2">
    <citation type="submission" date="2018-11" db="EMBL/GenBank/DDBJ databases">
        <authorList>
            <consortium name="Pathogen Informatics"/>
        </authorList>
    </citation>
    <scope>NUCLEOTIDE SEQUENCE [LARGE SCALE GENOMIC DNA]</scope>
</reference>
<protein>
    <submittedName>
        <fullName evidence="3">DNA primase</fullName>
    </submittedName>
</protein>
<accession>A0A0M3KBG1</accession>